<protein>
    <submittedName>
        <fullName evidence="1">Uncharacterized protein (TIGR02466 family)</fullName>
    </submittedName>
</protein>
<evidence type="ECO:0000313" key="1">
    <source>
        <dbReference type="EMBL" id="TCJ84736.1"/>
    </source>
</evidence>
<dbReference type="RefSeq" id="WP_131906476.1">
    <property type="nucleotide sequence ID" value="NZ_BAAAFU010000006.1"/>
</dbReference>
<reference evidence="1 2" key="1">
    <citation type="submission" date="2019-03" db="EMBL/GenBank/DDBJ databases">
        <title>Genomic Encyclopedia of Type Strains, Phase IV (KMG-IV): sequencing the most valuable type-strain genomes for metagenomic binning, comparative biology and taxonomic classification.</title>
        <authorList>
            <person name="Goeker M."/>
        </authorList>
    </citation>
    <scope>NUCLEOTIDE SEQUENCE [LARGE SCALE GENOMIC DNA]</scope>
    <source>
        <strain evidence="1 2">DSM 24830</strain>
    </source>
</reference>
<gene>
    <name evidence="1" type="ORF">EV695_2697</name>
</gene>
<comment type="caution">
    <text evidence="1">The sequence shown here is derived from an EMBL/GenBank/DDBJ whole genome shotgun (WGS) entry which is preliminary data.</text>
</comment>
<dbReference type="EMBL" id="SMFQ01000004">
    <property type="protein sequence ID" value="TCJ84736.1"/>
    <property type="molecule type" value="Genomic_DNA"/>
</dbReference>
<organism evidence="1 2">
    <name type="scientific">Cocleimonas flava</name>
    <dbReference type="NCBI Taxonomy" id="634765"/>
    <lineage>
        <taxon>Bacteria</taxon>
        <taxon>Pseudomonadati</taxon>
        <taxon>Pseudomonadota</taxon>
        <taxon>Gammaproteobacteria</taxon>
        <taxon>Thiotrichales</taxon>
        <taxon>Thiotrichaceae</taxon>
        <taxon>Cocleimonas</taxon>
    </lineage>
</organism>
<dbReference type="Gene3D" id="2.60.120.620">
    <property type="entry name" value="q2cbj1_9rhob like domain"/>
    <property type="match status" value="1"/>
</dbReference>
<sequence length="234" mass="26587">MKKRAPQKKNPNLHLLWPTPILIKKFGQHQKVNKELLELFGKHRSAHQTVKSEMYASSDDIYAHYKDNPAIQKLVKFIMDGVFEIASEVNAPYWGQPKDINIEITGLWFQVANGHTFHETHVHGNCAWSGVYYVQSGDADKSAEDVEKGKMPNGVTRFYGPNMEATAGGHGEFGNVYLQDTHFDSYPEDGKLVVFPPHIKHMPFPYSGEEDRVIVSFHARIHNPDGFKYGYTNA</sequence>
<dbReference type="AlphaFoldDB" id="A0A4R1ET02"/>
<keyword evidence="2" id="KW-1185">Reference proteome</keyword>
<dbReference type="InterPro" id="IPR012668">
    <property type="entry name" value="CHP02466"/>
</dbReference>
<proteinExistence type="predicted"/>
<name>A0A4R1ET02_9GAMM</name>
<dbReference type="Proteomes" id="UP000294887">
    <property type="component" value="Unassembled WGS sequence"/>
</dbReference>
<dbReference type="Pfam" id="PF13759">
    <property type="entry name" value="2OG-FeII_Oxy_5"/>
    <property type="match status" value="1"/>
</dbReference>
<dbReference type="OrthoDB" id="549777at2"/>
<accession>A0A4R1ET02</accession>
<evidence type="ECO:0000313" key="2">
    <source>
        <dbReference type="Proteomes" id="UP000294887"/>
    </source>
</evidence>